<dbReference type="EMBL" id="WHVB01000030">
    <property type="protein sequence ID" value="KAF8468677.1"/>
    <property type="molecule type" value="Genomic_DNA"/>
</dbReference>
<reference evidence="2" key="1">
    <citation type="submission" date="2019-10" db="EMBL/GenBank/DDBJ databases">
        <authorList>
            <consortium name="DOE Joint Genome Institute"/>
            <person name="Kuo A."/>
            <person name="Miyauchi S."/>
            <person name="Kiss E."/>
            <person name="Drula E."/>
            <person name="Kohler A."/>
            <person name="Sanchez-Garcia M."/>
            <person name="Andreopoulos B."/>
            <person name="Barry K.W."/>
            <person name="Bonito G."/>
            <person name="Buee M."/>
            <person name="Carver A."/>
            <person name="Chen C."/>
            <person name="Cichocki N."/>
            <person name="Clum A."/>
            <person name="Culley D."/>
            <person name="Crous P.W."/>
            <person name="Fauchery L."/>
            <person name="Girlanda M."/>
            <person name="Hayes R."/>
            <person name="Keri Z."/>
            <person name="LaButti K."/>
            <person name="Lipzen A."/>
            <person name="Lombard V."/>
            <person name="Magnuson J."/>
            <person name="Maillard F."/>
            <person name="Morin E."/>
            <person name="Murat C."/>
            <person name="Nolan M."/>
            <person name="Ohm R."/>
            <person name="Pangilinan J."/>
            <person name="Pereira M."/>
            <person name="Perotto S."/>
            <person name="Peter M."/>
            <person name="Riley R."/>
            <person name="Sitrit Y."/>
            <person name="Stielow B."/>
            <person name="Szollosi G."/>
            <person name="Zifcakova L."/>
            <person name="Stursova M."/>
            <person name="Spatafora J.W."/>
            <person name="Tedersoo L."/>
            <person name="Vaario L.-M."/>
            <person name="Yamada A."/>
            <person name="Yan M."/>
            <person name="Wang P."/>
            <person name="Xu J."/>
            <person name="Bruns T."/>
            <person name="Baldrian P."/>
            <person name="Vilgalys R."/>
            <person name="Henrissat B."/>
            <person name="Grigoriev I.V."/>
            <person name="Hibbett D."/>
            <person name="Nagy L.G."/>
            <person name="Martin F.M."/>
        </authorList>
    </citation>
    <scope>NUCLEOTIDE SEQUENCE</scope>
    <source>
        <strain evidence="2">Prilba</strain>
    </source>
</reference>
<organism evidence="2 3">
    <name type="scientific">Russula ochroleuca</name>
    <dbReference type="NCBI Taxonomy" id="152965"/>
    <lineage>
        <taxon>Eukaryota</taxon>
        <taxon>Fungi</taxon>
        <taxon>Dikarya</taxon>
        <taxon>Basidiomycota</taxon>
        <taxon>Agaricomycotina</taxon>
        <taxon>Agaricomycetes</taxon>
        <taxon>Russulales</taxon>
        <taxon>Russulaceae</taxon>
        <taxon>Russula</taxon>
    </lineage>
</organism>
<dbReference type="InterPro" id="IPR036389">
    <property type="entry name" value="RNase_III_sf"/>
</dbReference>
<keyword evidence="3" id="KW-1185">Reference proteome</keyword>
<evidence type="ECO:0000256" key="1">
    <source>
        <dbReference type="SAM" id="MobiDB-lite"/>
    </source>
</evidence>
<feature type="region of interest" description="Disordered" evidence="1">
    <location>
        <begin position="195"/>
        <end position="266"/>
    </location>
</feature>
<feature type="compositionally biased region" description="Low complexity" evidence="1">
    <location>
        <begin position="1"/>
        <end position="17"/>
    </location>
</feature>
<dbReference type="AlphaFoldDB" id="A0A9P5MLT0"/>
<reference evidence="2" key="2">
    <citation type="journal article" date="2020" name="Nat. Commun.">
        <title>Large-scale genome sequencing of mycorrhizal fungi provides insights into the early evolution of symbiotic traits.</title>
        <authorList>
            <person name="Miyauchi S."/>
            <person name="Kiss E."/>
            <person name="Kuo A."/>
            <person name="Drula E."/>
            <person name="Kohler A."/>
            <person name="Sanchez-Garcia M."/>
            <person name="Morin E."/>
            <person name="Andreopoulos B."/>
            <person name="Barry K.W."/>
            <person name="Bonito G."/>
            <person name="Buee M."/>
            <person name="Carver A."/>
            <person name="Chen C."/>
            <person name="Cichocki N."/>
            <person name="Clum A."/>
            <person name="Culley D."/>
            <person name="Crous P.W."/>
            <person name="Fauchery L."/>
            <person name="Girlanda M."/>
            <person name="Hayes R.D."/>
            <person name="Keri Z."/>
            <person name="LaButti K."/>
            <person name="Lipzen A."/>
            <person name="Lombard V."/>
            <person name="Magnuson J."/>
            <person name="Maillard F."/>
            <person name="Murat C."/>
            <person name="Nolan M."/>
            <person name="Ohm R.A."/>
            <person name="Pangilinan J."/>
            <person name="Pereira M.F."/>
            <person name="Perotto S."/>
            <person name="Peter M."/>
            <person name="Pfister S."/>
            <person name="Riley R."/>
            <person name="Sitrit Y."/>
            <person name="Stielow J.B."/>
            <person name="Szollosi G."/>
            <person name="Zifcakova L."/>
            <person name="Stursova M."/>
            <person name="Spatafora J.W."/>
            <person name="Tedersoo L."/>
            <person name="Vaario L.M."/>
            <person name="Yamada A."/>
            <person name="Yan M."/>
            <person name="Wang P."/>
            <person name="Xu J."/>
            <person name="Bruns T."/>
            <person name="Baldrian P."/>
            <person name="Vilgalys R."/>
            <person name="Dunand C."/>
            <person name="Henrissat B."/>
            <person name="Grigoriev I.V."/>
            <person name="Hibbett D."/>
            <person name="Nagy L.G."/>
            <person name="Martin F.M."/>
        </authorList>
    </citation>
    <scope>NUCLEOTIDE SEQUENCE</scope>
    <source>
        <strain evidence="2">Prilba</strain>
    </source>
</reference>
<protein>
    <submittedName>
        <fullName evidence="2">Uncharacterized protein</fullName>
    </submittedName>
</protein>
<dbReference type="SUPFAM" id="SSF69065">
    <property type="entry name" value="RNase III domain-like"/>
    <property type="match status" value="1"/>
</dbReference>
<accession>A0A9P5MLT0</accession>
<dbReference type="Proteomes" id="UP000759537">
    <property type="component" value="Unassembled WGS sequence"/>
</dbReference>
<comment type="caution">
    <text evidence="2">The sequence shown here is derived from an EMBL/GenBank/DDBJ whole genome shotgun (WGS) entry which is preliminary data.</text>
</comment>
<name>A0A9P5MLT0_9AGAM</name>
<feature type="compositionally biased region" description="Basic and acidic residues" evidence="1">
    <location>
        <begin position="198"/>
        <end position="211"/>
    </location>
</feature>
<evidence type="ECO:0000313" key="3">
    <source>
        <dbReference type="Proteomes" id="UP000759537"/>
    </source>
</evidence>
<dbReference type="GO" id="GO:0004525">
    <property type="term" value="F:ribonuclease III activity"/>
    <property type="evidence" value="ECO:0007669"/>
    <property type="project" value="InterPro"/>
</dbReference>
<dbReference type="OrthoDB" id="2392202at2759"/>
<feature type="region of interest" description="Disordered" evidence="1">
    <location>
        <begin position="1"/>
        <end position="22"/>
    </location>
</feature>
<evidence type="ECO:0000313" key="2">
    <source>
        <dbReference type="EMBL" id="KAF8468677.1"/>
    </source>
</evidence>
<sequence length="365" mass="39926">MSSTEHSSPHSSPTLPSVATGTLPSLPKIRSGQIGKLVFTHGSLAGENKYDFQAPESDPSTDNEEIFIRICELVMPRFANASSFALGLVSHRNHPETACRTSYTRRLISLNVKLTVSGLRKACKAYVGGVYRDQGLEVVRKWLISVVQPHVEAAYQYLRNDSLPRAVLYPRVPATSPPQPASTSSEGAGPVLRSRLARHPDDPQRNLRDNIPHQGSGLVGATTSDDDPVREMAEAGNQDKIPTSPGRFEQNGERKKATEVPGSGQRVTSHSTLLPCLCLPSQFLACQSARNTEGELSEEMYEEDSSARREVLCDSIRCLPYPLSFPAHDSVVLQPDSVRSTVLLQVGRSMVKTLGMQILVRSKRT</sequence>
<dbReference type="GO" id="GO:0006396">
    <property type="term" value="P:RNA processing"/>
    <property type="evidence" value="ECO:0007669"/>
    <property type="project" value="InterPro"/>
</dbReference>
<gene>
    <name evidence="2" type="ORF">DFH94DRAFT_685490</name>
</gene>
<feature type="region of interest" description="Disordered" evidence="1">
    <location>
        <begin position="170"/>
        <end position="189"/>
    </location>
</feature>
<proteinExistence type="predicted"/>